<protein>
    <recommendedName>
        <fullName evidence="3">HEAT repeat domain-containing protein</fullName>
    </recommendedName>
</protein>
<proteinExistence type="predicted"/>
<dbReference type="AlphaFoldDB" id="A0A0P6XPZ0"/>
<dbReference type="Proteomes" id="UP000050417">
    <property type="component" value="Unassembled WGS sequence"/>
</dbReference>
<evidence type="ECO:0000313" key="1">
    <source>
        <dbReference type="EMBL" id="KPL71363.1"/>
    </source>
</evidence>
<dbReference type="STRING" id="1134406.ADN00_16785"/>
<comment type="caution">
    <text evidence="1">The sequence shown here is derived from an EMBL/GenBank/DDBJ whole genome shotgun (WGS) entry which is preliminary data.</text>
</comment>
<dbReference type="RefSeq" id="WP_075064206.1">
    <property type="nucleotide sequence ID" value="NZ_LGCL01000041.1"/>
</dbReference>
<gene>
    <name evidence="1" type="ORF">ADN00_16785</name>
</gene>
<dbReference type="OrthoDB" id="154709at2"/>
<dbReference type="PATRIC" id="fig|1134406.4.peg.416"/>
<dbReference type="EMBL" id="LGCL01000041">
    <property type="protein sequence ID" value="KPL71363.1"/>
    <property type="molecule type" value="Genomic_DNA"/>
</dbReference>
<keyword evidence="2" id="KW-1185">Reference proteome</keyword>
<reference evidence="1 2" key="1">
    <citation type="submission" date="2015-07" db="EMBL/GenBank/DDBJ databases">
        <title>Genome sequence of Ornatilinea apprima DSM 23815.</title>
        <authorList>
            <person name="Hemp J."/>
            <person name="Ward L.M."/>
            <person name="Pace L.A."/>
            <person name="Fischer W.W."/>
        </authorList>
    </citation>
    <scope>NUCLEOTIDE SEQUENCE [LARGE SCALE GENOMIC DNA]</scope>
    <source>
        <strain evidence="1 2">P3M-1</strain>
    </source>
</reference>
<accession>A0A0P6XPZ0</accession>
<sequence length="251" mass="27846">MSKLDEYQRVLSALTDWEPYLLEQSGLPGPRGNIELAMAFSKEGTLVDFQRLLDENPAQTAPVNDPCEFLAFCGAVGLGRCLAQGDLSQTARLRELANDPRWRMREAVCMALQCWGDVNMDALLDEMRLWAAGTCLEKRAAAAAICEPRLLKQAGHAGRVFDILERAMEGITTGAERKSEGYIALRKGLAYCWSVAVAAYPEVGKAAFERWLTCADQDARWVLKQNLTKNRLVKMDAGWVKAMQMRLAEGG</sequence>
<evidence type="ECO:0000313" key="2">
    <source>
        <dbReference type="Proteomes" id="UP000050417"/>
    </source>
</evidence>
<evidence type="ECO:0008006" key="3">
    <source>
        <dbReference type="Google" id="ProtNLM"/>
    </source>
</evidence>
<name>A0A0P6XPZ0_9CHLR</name>
<organism evidence="1 2">
    <name type="scientific">Ornatilinea apprima</name>
    <dbReference type="NCBI Taxonomy" id="1134406"/>
    <lineage>
        <taxon>Bacteria</taxon>
        <taxon>Bacillati</taxon>
        <taxon>Chloroflexota</taxon>
        <taxon>Anaerolineae</taxon>
        <taxon>Anaerolineales</taxon>
        <taxon>Anaerolineaceae</taxon>
        <taxon>Ornatilinea</taxon>
    </lineage>
</organism>